<name>A0A261F9S4_9BIFI</name>
<keyword evidence="8" id="KW-1185">Reference proteome</keyword>
<keyword evidence="4 6" id="KW-0472">Membrane</keyword>
<evidence type="ECO:0000256" key="2">
    <source>
        <dbReference type="ARBA" id="ARBA00022692"/>
    </source>
</evidence>
<evidence type="ECO:0000256" key="3">
    <source>
        <dbReference type="ARBA" id="ARBA00022989"/>
    </source>
</evidence>
<dbReference type="AlphaFoldDB" id="A0A261F9S4"/>
<feature type="transmembrane region" description="Helical" evidence="6">
    <location>
        <begin position="82"/>
        <end position="102"/>
    </location>
</feature>
<feature type="binding site" evidence="5">
    <location>
        <position position="129"/>
    </location>
    <ligand>
        <name>Zn(2+)</name>
        <dbReference type="ChEBI" id="CHEBI:29105"/>
    </ligand>
</feature>
<reference evidence="7 8" key="1">
    <citation type="journal article" date="2017" name="BMC Genomics">
        <title>Comparative genomic and phylogenomic analyses of the Bifidobacteriaceae family.</title>
        <authorList>
            <person name="Lugli G.A."/>
            <person name="Milani C."/>
            <person name="Turroni F."/>
            <person name="Duranti S."/>
            <person name="Mancabelli L."/>
            <person name="Mangifesta M."/>
            <person name="Ferrario C."/>
            <person name="Modesto M."/>
            <person name="Mattarelli P."/>
            <person name="Jiri K."/>
            <person name="van Sinderen D."/>
            <person name="Ventura M."/>
        </authorList>
    </citation>
    <scope>NUCLEOTIDE SEQUENCE [LARGE SCALE GENOMIC DNA]</scope>
    <source>
        <strain evidence="7 8">LMG 21773</strain>
    </source>
</reference>
<feature type="transmembrane region" description="Helical" evidence="6">
    <location>
        <begin position="171"/>
        <end position="190"/>
    </location>
</feature>
<protein>
    <submittedName>
        <fullName evidence="7">Hemolysin III</fullName>
    </submittedName>
</protein>
<keyword evidence="5" id="KW-0862">Zinc</keyword>
<proteinExistence type="predicted"/>
<dbReference type="Pfam" id="PF03006">
    <property type="entry name" value="HlyIII"/>
    <property type="match status" value="1"/>
</dbReference>
<organism evidence="7 8">
    <name type="scientific">Aeriscardovia aeriphila</name>
    <dbReference type="NCBI Taxonomy" id="218139"/>
    <lineage>
        <taxon>Bacteria</taxon>
        <taxon>Bacillati</taxon>
        <taxon>Actinomycetota</taxon>
        <taxon>Actinomycetes</taxon>
        <taxon>Bifidobacteriales</taxon>
        <taxon>Bifidobacteriaceae</taxon>
        <taxon>Aeriscardovia</taxon>
    </lineage>
</organism>
<dbReference type="GO" id="GO:0016020">
    <property type="term" value="C:membrane"/>
    <property type="evidence" value="ECO:0007669"/>
    <property type="project" value="UniProtKB-SubCell"/>
</dbReference>
<evidence type="ECO:0000256" key="6">
    <source>
        <dbReference type="SAM" id="Phobius"/>
    </source>
</evidence>
<keyword evidence="3 6" id="KW-1133">Transmembrane helix</keyword>
<feature type="transmembrane region" description="Helical" evidence="6">
    <location>
        <begin position="225"/>
        <end position="245"/>
    </location>
</feature>
<dbReference type="RefSeq" id="WP_244569592.1">
    <property type="nucleotide sequence ID" value="NZ_JACBYZ010000001.1"/>
</dbReference>
<evidence type="ECO:0000256" key="4">
    <source>
        <dbReference type="ARBA" id="ARBA00023136"/>
    </source>
</evidence>
<dbReference type="Proteomes" id="UP000228976">
    <property type="component" value="Unassembled WGS sequence"/>
</dbReference>
<dbReference type="PANTHER" id="PTHR20855">
    <property type="entry name" value="ADIPOR/PROGESTIN RECEPTOR-RELATED"/>
    <property type="match status" value="1"/>
</dbReference>
<keyword evidence="2 6" id="KW-0812">Transmembrane</keyword>
<sequence length="284" mass="31680">MSEKNTPNMPNPELEHTLDPLAAQRRADEAKAQWKYLKRVARREKKMYKHGMRVGAIKEGPYPWKKVRLDVHGRPKPAMRGWIHAGTAPLALAGGIVAISLAHGPAMKWACAVYMICSLILFANSAVYHIGDWNEKVTDILRRIDHVNIFLLIVGTFTPISFALPASVRHIALTALWVATAAAIILHVIFINAPRWLYTLVYVIFGVSGGLFIPALWVAPAAGPVVVWLIVSGGLTYILGAVVYGKRWPDPWPRVYGFHEIFHTCTTLAYACHMVAIFFVLLRL</sequence>
<feature type="binding site" evidence="5">
    <location>
        <position position="259"/>
    </location>
    <ligand>
        <name>Zn(2+)</name>
        <dbReference type="ChEBI" id="CHEBI:29105"/>
    </ligand>
</feature>
<keyword evidence="5" id="KW-0479">Metal-binding</keyword>
<gene>
    <name evidence="7" type="ORF">AEAE_0388</name>
</gene>
<feature type="transmembrane region" description="Helical" evidence="6">
    <location>
        <begin position="109"/>
        <end position="127"/>
    </location>
</feature>
<dbReference type="InterPro" id="IPR004254">
    <property type="entry name" value="AdipoR/HlyIII-related"/>
</dbReference>
<evidence type="ECO:0000313" key="8">
    <source>
        <dbReference type="Proteomes" id="UP000228976"/>
    </source>
</evidence>
<feature type="transmembrane region" description="Helical" evidence="6">
    <location>
        <begin position="261"/>
        <end position="282"/>
    </location>
</feature>
<comment type="caution">
    <text evidence="7">The sequence shown here is derived from an EMBL/GenBank/DDBJ whole genome shotgun (WGS) entry which is preliminary data.</text>
</comment>
<feature type="transmembrane region" description="Helical" evidence="6">
    <location>
        <begin position="147"/>
        <end position="164"/>
    </location>
</feature>
<accession>A0A261F9S4</accession>
<dbReference type="EMBL" id="MWWU01000002">
    <property type="protein sequence ID" value="OZG55900.1"/>
    <property type="molecule type" value="Genomic_DNA"/>
</dbReference>
<dbReference type="PANTHER" id="PTHR20855:SF3">
    <property type="entry name" value="LD03007P"/>
    <property type="match status" value="1"/>
</dbReference>
<evidence type="ECO:0000256" key="1">
    <source>
        <dbReference type="ARBA" id="ARBA00004141"/>
    </source>
</evidence>
<dbReference type="GO" id="GO:0046872">
    <property type="term" value="F:metal ion binding"/>
    <property type="evidence" value="ECO:0007669"/>
    <property type="project" value="UniProtKB-KW"/>
</dbReference>
<comment type="subcellular location">
    <subcellularLocation>
        <location evidence="1">Membrane</location>
        <topology evidence="1">Multi-pass membrane protein</topology>
    </subcellularLocation>
</comment>
<evidence type="ECO:0000313" key="7">
    <source>
        <dbReference type="EMBL" id="OZG55900.1"/>
    </source>
</evidence>
<feature type="binding site" evidence="5">
    <location>
        <position position="263"/>
    </location>
    <ligand>
        <name>Zn(2+)</name>
        <dbReference type="ChEBI" id="CHEBI:29105"/>
    </ligand>
</feature>
<evidence type="ECO:0000256" key="5">
    <source>
        <dbReference type="PIRSR" id="PIRSR604254-1"/>
    </source>
</evidence>
<feature type="transmembrane region" description="Helical" evidence="6">
    <location>
        <begin position="196"/>
        <end position="218"/>
    </location>
</feature>